<evidence type="ECO:0000313" key="2">
    <source>
        <dbReference type="EMBL" id="VYT07039.1"/>
    </source>
</evidence>
<dbReference type="Pfam" id="PF09858">
    <property type="entry name" value="DUF2085"/>
    <property type="match status" value="1"/>
</dbReference>
<dbReference type="InterPro" id="IPR019206">
    <property type="entry name" value="DUF2085_TM"/>
</dbReference>
<feature type="transmembrane region" description="Helical" evidence="1">
    <location>
        <begin position="91"/>
        <end position="111"/>
    </location>
</feature>
<dbReference type="EMBL" id="CACRTG010000012">
    <property type="protein sequence ID" value="VYT07039.1"/>
    <property type="molecule type" value="Genomic_DNA"/>
</dbReference>
<keyword evidence="1" id="KW-0812">Transmembrane</keyword>
<evidence type="ECO:0000256" key="1">
    <source>
        <dbReference type="SAM" id="Phobius"/>
    </source>
</evidence>
<protein>
    <recommendedName>
        <fullName evidence="3">DUF2085 domain-containing protein</fullName>
    </recommendedName>
</protein>
<dbReference type="AlphaFoldDB" id="A0A6N2TQ12"/>
<sequence length="126" mass="14703">MRAFIYKWLPIFFGCHCRKERSFHFRGIQFPICARCTGELVGMILFFCLCAWYIPNLGLTVLLMIPLLIDGFLQFLTSYESTNSRRFVTGLLFGYAFACLFVKSILFVYHAGYDSFLERHGIEKNN</sequence>
<reference evidence="2" key="1">
    <citation type="submission" date="2019-11" db="EMBL/GenBank/DDBJ databases">
        <authorList>
            <person name="Feng L."/>
        </authorList>
    </citation>
    <scope>NUCLEOTIDE SEQUENCE</scope>
    <source>
        <strain evidence="2">CnexileLFYP112</strain>
    </source>
</reference>
<name>A0A6N2TQ12_9FIRM</name>
<keyword evidence="1" id="KW-0472">Membrane</keyword>
<organism evidence="2">
    <name type="scientific">[Clostridium] nexile</name>
    <dbReference type="NCBI Taxonomy" id="29361"/>
    <lineage>
        <taxon>Bacteria</taxon>
        <taxon>Bacillati</taxon>
        <taxon>Bacillota</taxon>
        <taxon>Clostridia</taxon>
        <taxon>Lachnospirales</taxon>
        <taxon>Lachnospiraceae</taxon>
        <taxon>Tyzzerella</taxon>
    </lineage>
</organism>
<evidence type="ECO:0008006" key="3">
    <source>
        <dbReference type="Google" id="ProtNLM"/>
    </source>
</evidence>
<accession>A0A6N2TQ12</accession>
<gene>
    <name evidence="2" type="ORF">CNLFYP112_00449</name>
</gene>
<proteinExistence type="predicted"/>
<keyword evidence="1" id="KW-1133">Transmembrane helix</keyword>